<keyword evidence="2" id="KW-1185">Reference proteome</keyword>
<dbReference type="GeneID" id="14904227"/>
<accession>G0R2Z3</accession>
<sequence>MKQSKIRGFLKDFFRFLNKDNVNLKITVFMNQIKKCIEIPVEIYFEILQYRQKICSFQLIC</sequence>
<dbReference type="RefSeq" id="XP_004027498.1">
    <property type="nucleotide sequence ID" value="XM_004027449.1"/>
</dbReference>
<dbReference type="InParanoid" id="G0R2Z3"/>
<proteinExistence type="predicted"/>
<dbReference type="EMBL" id="GL984285">
    <property type="protein sequence ID" value="EGR28153.1"/>
    <property type="molecule type" value="Genomic_DNA"/>
</dbReference>
<evidence type="ECO:0000313" key="1">
    <source>
        <dbReference type="EMBL" id="EGR28153.1"/>
    </source>
</evidence>
<gene>
    <name evidence="1" type="ORF">IMG5_182000</name>
</gene>
<organism evidence="1 2">
    <name type="scientific">Ichthyophthirius multifiliis</name>
    <name type="common">White spot disease agent</name>
    <name type="synonym">Ich</name>
    <dbReference type="NCBI Taxonomy" id="5932"/>
    <lineage>
        <taxon>Eukaryota</taxon>
        <taxon>Sar</taxon>
        <taxon>Alveolata</taxon>
        <taxon>Ciliophora</taxon>
        <taxon>Intramacronucleata</taxon>
        <taxon>Oligohymenophorea</taxon>
        <taxon>Hymenostomatida</taxon>
        <taxon>Ophryoglenina</taxon>
        <taxon>Ichthyophthirius</taxon>
    </lineage>
</organism>
<name>G0R2Z3_ICHMU</name>
<evidence type="ECO:0000313" key="2">
    <source>
        <dbReference type="Proteomes" id="UP000008983"/>
    </source>
</evidence>
<dbReference type="AlphaFoldDB" id="G0R2Z3"/>
<protein>
    <submittedName>
        <fullName evidence="1">Uncharacterized protein</fullName>
    </submittedName>
</protein>
<dbReference type="Proteomes" id="UP000008983">
    <property type="component" value="Unassembled WGS sequence"/>
</dbReference>
<reference evidence="1 2" key="1">
    <citation type="submission" date="2011-07" db="EMBL/GenBank/DDBJ databases">
        <authorList>
            <person name="Coyne R."/>
            <person name="Brami D."/>
            <person name="Johnson J."/>
            <person name="Hostetler J."/>
            <person name="Hannick L."/>
            <person name="Clark T."/>
            <person name="Cassidy-Hanley D."/>
            <person name="Inman J."/>
        </authorList>
    </citation>
    <scope>NUCLEOTIDE SEQUENCE [LARGE SCALE GENOMIC DNA]</scope>
    <source>
        <strain evidence="1 2">G5</strain>
    </source>
</reference>